<evidence type="ECO:0000256" key="4">
    <source>
        <dbReference type="ARBA" id="ARBA00023242"/>
    </source>
</evidence>
<feature type="compositionally biased region" description="Polar residues" evidence="5">
    <location>
        <begin position="567"/>
        <end position="576"/>
    </location>
</feature>
<dbReference type="PANTHER" id="PTHR46117:SF3">
    <property type="entry name" value="FI24210P1"/>
    <property type="match status" value="1"/>
</dbReference>
<feature type="compositionally biased region" description="Acidic residues" evidence="5">
    <location>
        <begin position="587"/>
        <end position="597"/>
    </location>
</feature>
<keyword evidence="4" id="KW-0539">Nucleus</keyword>
<dbReference type="Pfam" id="PF00010">
    <property type="entry name" value="HLH"/>
    <property type="match status" value="1"/>
</dbReference>
<keyword evidence="2" id="KW-0805">Transcription regulation</keyword>
<dbReference type="InterPro" id="IPR036638">
    <property type="entry name" value="HLH_DNA-bd_sf"/>
</dbReference>
<accession>A0A8E2JUS3</accession>
<dbReference type="GO" id="GO:0005634">
    <property type="term" value="C:nucleus"/>
    <property type="evidence" value="ECO:0007669"/>
    <property type="project" value="UniProtKB-SubCell"/>
</dbReference>
<evidence type="ECO:0000313" key="8">
    <source>
        <dbReference type="Proteomes" id="UP000250140"/>
    </source>
</evidence>
<feature type="compositionally biased region" description="Low complexity" evidence="5">
    <location>
        <begin position="422"/>
        <end position="434"/>
    </location>
</feature>
<dbReference type="Proteomes" id="UP000250140">
    <property type="component" value="Unassembled WGS sequence"/>
</dbReference>
<dbReference type="OrthoDB" id="690068at2759"/>
<sequence length="597" mass="65156">MPVSSDTIFTNYPYTHRPQKSYTKPELRLETSPEDGLDGDFFSSRGNMAGNGSPAPFIKEEVDDIQYNSNRYIGHNGFDMSQHFNGQQFGNSHDNVGAINPSELTMSGSFSNNQFGVSNMSSSYLQGHANIPDDELADLGNLDQVGQQGFSGFGDQENMGQGQGGYFHGSTNGGPVSMNHPNMNQMFSNTPDDAPIQSPFMHAHNFDFSQYQSAPQRMAFQHGIPTTASVQNGSIDMNARARAKMPGMSRNGSDGRSPMSPKTPALGVSGLHLGTPDSGSFPSQPIMANPMNHRHQKSMSSQWDNTPGSAHSWIDSPTQSPHAGSLHHQQISEVLQSGKHASLPTKVDIGQSQDAKKRRRRESHNLVERRRRDNINERIHDLSRLVPQHRLEDEKVRKHINNNGPLSPTLAASGMSPPHATSLLAGGSGRRAAGNITQGLPIEEKDKGPNKGDILNGAVSWTRDLMWFLYKKIQETDEMSAQLKQLTGEDWPNEETEEERRMRTELVDAVEKNGVTTFKYSRGPGSGLRVPKHTNVAGEPLHQISPQSLSPGMQSGGSGANSGGNGQPQFWINQHGGSSGGSFSLKEEDEYNGMEMG</sequence>
<feature type="compositionally biased region" description="Polar residues" evidence="5">
    <location>
        <begin position="1"/>
        <end position="13"/>
    </location>
</feature>
<evidence type="ECO:0000256" key="5">
    <source>
        <dbReference type="SAM" id="MobiDB-lite"/>
    </source>
</evidence>
<feature type="region of interest" description="Disordered" evidence="5">
    <location>
        <begin position="244"/>
        <end position="369"/>
    </location>
</feature>
<feature type="region of interest" description="Disordered" evidence="5">
    <location>
        <begin position="542"/>
        <end position="597"/>
    </location>
</feature>
<dbReference type="GO" id="GO:0046983">
    <property type="term" value="F:protein dimerization activity"/>
    <property type="evidence" value="ECO:0007669"/>
    <property type="project" value="InterPro"/>
</dbReference>
<comment type="subcellular location">
    <subcellularLocation>
        <location evidence="1">Nucleus</location>
    </subcellularLocation>
</comment>
<feature type="region of interest" description="Disordered" evidence="5">
    <location>
        <begin position="1"/>
        <end position="26"/>
    </location>
</feature>
<keyword evidence="3" id="KW-0804">Transcription</keyword>
<dbReference type="GO" id="GO:0000981">
    <property type="term" value="F:DNA-binding transcription factor activity, RNA polymerase II-specific"/>
    <property type="evidence" value="ECO:0007669"/>
    <property type="project" value="TreeGrafter"/>
</dbReference>
<reference evidence="7 8" key="1">
    <citation type="journal article" date="2016" name="Nat. Commun.">
        <title>Ectomycorrhizal ecology is imprinted in the genome of the dominant symbiotic fungus Cenococcum geophilum.</title>
        <authorList>
            <consortium name="DOE Joint Genome Institute"/>
            <person name="Peter M."/>
            <person name="Kohler A."/>
            <person name="Ohm R.A."/>
            <person name="Kuo A."/>
            <person name="Krutzmann J."/>
            <person name="Morin E."/>
            <person name="Arend M."/>
            <person name="Barry K.W."/>
            <person name="Binder M."/>
            <person name="Choi C."/>
            <person name="Clum A."/>
            <person name="Copeland A."/>
            <person name="Grisel N."/>
            <person name="Haridas S."/>
            <person name="Kipfer T."/>
            <person name="LaButti K."/>
            <person name="Lindquist E."/>
            <person name="Lipzen A."/>
            <person name="Maire R."/>
            <person name="Meier B."/>
            <person name="Mihaltcheva S."/>
            <person name="Molinier V."/>
            <person name="Murat C."/>
            <person name="Poggeler S."/>
            <person name="Quandt C.A."/>
            <person name="Sperisen C."/>
            <person name="Tritt A."/>
            <person name="Tisserant E."/>
            <person name="Crous P.W."/>
            <person name="Henrissat B."/>
            <person name="Nehls U."/>
            <person name="Egli S."/>
            <person name="Spatafora J.W."/>
            <person name="Grigoriev I.V."/>
            <person name="Martin F.M."/>
        </authorList>
    </citation>
    <scope>NUCLEOTIDE SEQUENCE [LARGE SCALE GENOMIC DNA]</scope>
    <source>
        <strain evidence="7 8">CBS 207.34</strain>
    </source>
</reference>
<dbReference type="AlphaFoldDB" id="A0A8E2JUS3"/>
<evidence type="ECO:0000256" key="2">
    <source>
        <dbReference type="ARBA" id="ARBA00023015"/>
    </source>
</evidence>
<feature type="domain" description="BHLH" evidence="6">
    <location>
        <begin position="359"/>
        <end position="465"/>
    </location>
</feature>
<dbReference type="CDD" id="cd11387">
    <property type="entry name" value="bHLHzip_USF_MITF"/>
    <property type="match status" value="1"/>
</dbReference>
<dbReference type="PROSITE" id="PS50888">
    <property type="entry name" value="BHLH"/>
    <property type="match status" value="1"/>
</dbReference>
<dbReference type="EMBL" id="KV749323">
    <property type="protein sequence ID" value="OCL09994.1"/>
    <property type="molecule type" value="Genomic_DNA"/>
</dbReference>
<proteinExistence type="predicted"/>
<feature type="compositionally biased region" description="Polar residues" evidence="5">
    <location>
        <begin position="544"/>
        <end position="553"/>
    </location>
</feature>
<dbReference type="SMART" id="SM00353">
    <property type="entry name" value="HLH"/>
    <property type="match status" value="1"/>
</dbReference>
<name>A0A8E2JUS3_9PEZI</name>
<gene>
    <name evidence="7" type="ORF">AOQ84DRAFT_8624</name>
</gene>
<organism evidence="7 8">
    <name type="scientific">Glonium stellatum</name>
    <dbReference type="NCBI Taxonomy" id="574774"/>
    <lineage>
        <taxon>Eukaryota</taxon>
        <taxon>Fungi</taxon>
        <taxon>Dikarya</taxon>
        <taxon>Ascomycota</taxon>
        <taxon>Pezizomycotina</taxon>
        <taxon>Dothideomycetes</taxon>
        <taxon>Pleosporomycetidae</taxon>
        <taxon>Gloniales</taxon>
        <taxon>Gloniaceae</taxon>
        <taxon>Glonium</taxon>
    </lineage>
</organism>
<feature type="compositionally biased region" description="Polar residues" evidence="5">
    <location>
        <begin position="298"/>
        <end position="335"/>
    </location>
</feature>
<dbReference type="InterPro" id="IPR011598">
    <property type="entry name" value="bHLH_dom"/>
</dbReference>
<keyword evidence="8" id="KW-1185">Reference proteome</keyword>
<dbReference type="GO" id="GO:0000978">
    <property type="term" value="F:RNA polymerase II cis-regulatory region sequence-specific DNA binding"/>
    <property type="evidence" value="ECO:0007669"/>
    <property type="project" value="TreeGrafter"/>
</dbReference>
<dbReference type="Gene3D" id="4.10.280.10">
    <property type="entry name" value="Helix-loop-helix DNA-binding domain"/>
    <property type="match status" value="1"/>
</dbReference>
<feature type="region of interest" description="Disordered" evidence="5">
    <location>
        <begin position="393"/>
        <end position="434"/>
    </location>
</feature>
<dbReference type="SUPFAM" id="SSF47459">
    <property type="entry name" value="HLH, helix-loop-helix DNA-binding domain"/>
    <property type="match status" value="1"/>
</dbReference>
<evidence type="ECO:0000256" key="1">
    <source>
        <dbReference type="ARBA" id="ARBA00004123"/>
    </source>
</evidence>
<evidence type="ECO:0000256" key="3">
    <source>
        <dbReference type="ARBA" id="ARBA00023163"/>
    </source>
</evidence>
<dbReference type="PANTHER" id="PTHR46117">
    <property type="entry name" value="FI24210P1"/>
    <property type="match status" value="1"/>
</dbReference>
<evidence type="ECO:0000313" key="7">
    <source>
        <dbReference type="EMBL" id="OCL09994.1"/>
    </source>
</evidence>
<feature type="compositionally biased region" description="Gly residues" evidence="5">
    <location>
        <begin position="554"/>
        <end position="566"/>
    </location>
</feature>
<dbReference type="InterPro" id="IPR051732">
    <property type="entry name" value="USF"/>
</dbReference>
<protein>
    <recommendedName>
        <fullName evidence="6">BHLH domain-containing protein</fullName>
    </recommendedName>
</protein>
<evidence type="ECO:0000259" key="6">
    <source>
        <dbReference type="PROSITE" id="PS50888"/>
    </source>
</evidence>